<evidence type="ECO:0000313" key="2">
    <source>
        <dbReference type="Proteomes" id="UP000823388"/>
    </source>
</evidence>
<dbReference type="Proteomes" id="UP000823388">
    <property type="component" value="Chromosome 9N"/>
</dbReference>
<dbReference type="AlphaFoldDB" id="A0A8T0N3V1"/>
<keyword evidence="2" id="KW-1185">Reference proteome</keyword>
<sequence>MRGRFRHVFGQQPSGRHAAVLGAEISRCLSGPSLKRDLGSRRGNSVVTVTLIKSHSKTRRICFFFLKSLVGEVSHCTAARHGSRPGLGLAGHGQAEIRAGFKGQTS</sequence>
<comment type="caution">
    <text evidence="1">The sequence shown here is derived from an EMBL/GenBank/DDBJ whole genome shotgun (WGS) entry which is preliminary data.</text>
</comment>
<accession>A0A8T0N3V1</accession>
<proteinExistence type="predicted"/>
<name>A0A8T0N3V1_PANVG</name>
<dbReference type="EMBL" id="CM029054">
    <property type="protein sequence ID" value="KAG2543002.1"/>
    <property type="molecule type" value="Genomic_DNA"/>
</dbReference>
<gene>
    <name evidence="1" type="ORF">PVAP13_9NG796600</name>
</gene>
<reference evidence="1" key="1">
    <citation type="submission" date="2020-05" db="EMBL/GenBank/DDBJ databases">
        <title>WGS assembly of Panicum virgatum.</title>
        <authorList>
            <person name="Lovell J.T."/>
            <person name="Jenkins J."/>
            <person name="Shu S."/>
            <person name="Juenger T.E."/>
            <person name="Schmutz J."/>
        </authorList>
    </citation>
    <scope>NUCLEOTIDE SEQUENCE</scope>
    <source>
        <strain evidence="1">AP13</strain>
    </source>
</reference>
<protein>
    <submittedName>
        <fullName evidence="1">Uncharacterized protein</fullName>
    </submittedName>
</protein>
<organism evidence="1 2">
    <name type="scientific">Panicum virgatum</name>
    <name type="common">Blackwell switchgrass</name>
    <dbReference type="NCBI Taxonomy" id="38727"/>
    <lineage>
        <taxon>Eukaryota</taxon>
        <taxon>Viridiplantae</taxon>
        <taxon>Streptophyta</taxon>
        <taxon>Embryophyta</taxon>
        <taxon>Tracheophyta</taxon>
        <taxon>Spermatophyta</taxon>
        <taxon>Magnoliopsida</taxon>
        <taxon>Liliopsida</taxon>
        <taxon>Poales</taxon>
        <taxon>Poaceae</taxon>
        <taxon>PACMAD clade</taxon>
        <taxon>Panicoideae</taxon>
        <taxon>Panicodae</taxon>
        <taxon>Paniceae</taxon>
        <taxon>Panicinae</taxon>
        <taxon>Panicum</taxon>
        <taxon>Panicum sect. Hiantes</taxon>
    </lineage>
</organism>
<evidence type="ECO:0000313" key="1">
    <source>
        <dbReference type="EMBL" id="KAG2543002.1"/>
    </source>
</evidence>